<evidence type="ECO:0000313" key="1">
    <source>
        <dbReference type="EMBL" id="WRL63919.1"/>
    </source>
</evidence>
<evidence type="ECO:0000313" key="2">
    <source>
        <dbReference type="Proteomes" id="UP001324287"/>
    </source>
</evidence>
<gene>
    <name evidence="1" type="ORF">U6N30_30665</name>
</gene>
<sequence length="59" mass="6157">MNRNVAEAALSAGQIADNIDAVATATSSTTRAMNDAQAAIDEVARMATSLHSSVAKFRY</sequence>
<dbReference type="SUPFAM" id="SSF58104">
    <property type="entry name" value="Methyl-accepting chemotaxis protein (MCP) signaling domain"/>
    <property type="match status" value="1"/>
</dbReference>
<protein>
    <recommendedName>
        <fullName evidence="3">Methyl-accepting chemotaxis protein</fullName>
    </recommendedName>
</protein>
<dbReference type="EMBL" id="CP141261">
    <property type="protein sequence ID" value="WRL63919.1"/>
    <property type="molecule type" value="Genomic_DNA"/>
</dbReference>
<keyword evidence="2" id="KW-1185">Reference proteome</keyword>
<dbReference type="Proteomes" id="UP001324287">
    <property type="component" value="Chromosome"/>
</dbReference>
<evidence type="ECO:0008006" key="3">
    <source>
        <dbReference type="Google" id="ProtNLM"/>
    </source>
</evidence>
<dbReference type="RefSeq" id="WP_324275249.1">
    <property type="nucleotide sequence ID" value="NZ_CP141261.1"/>
</dbReference>
<dbReference type="Gene3D" id="1.10.287.950">
    <property type="entry name" value="Methyl-accepting chemotaxis protein"/>
    <property type="match status" value="1"/>
</dbReference>
<accession>A0ABZ1B3J4</accession>
<reference evidence="1 2" key="1">
    <citation type="submission" date="2023-12" db="EMBL/GenBank/DDBJ databases">
        <title>Blastococcus brunescens sp. nov., an actonobacterium isolated from sandstone collected in sahara desert.</title>
        <authorList>
            <person name="Gtari M."/>
            <person name="Ghodhbane F."/>
        </authorList>
    </citation>
    <scope>NUCLEOTIDE SEQUENCE [LARGE SCALE GENOMIC DNA]</scope>
    <source>
        <strain evidence="1 2">BMG 8361</strain>
    </source>
</reference>
<name>A0ABZ1B3J4_9ACTN</name>
<organism evidence="1 2">
    <name type="scientific">Blastococcus brunescens</name>
    <dbReference type="NCBI Taxonomy" id="1564165"/>
    <lineage>
        <taxon>Bacteria</taxon>
        <taxon>Bacillati</taxon>
        <taxon>Actinomycetota</taxon>
        <taxon>Actinomycetes</taxon>
        <taxon>Geodermatophilales</taxon>
        <taxon>Geodermatophilaceae</taxon>
        <taxon>Blastococcus</taxon>
    </lineage>
</organism>
<proteinExistence type="predicted"/>